<feature type="signal peptide" evidence="1">
    <location>
        <begin position="1"/>
        <end position="26"/>
    </location>
</feature>
<sequence>MKQAGWNRWILSAALTVLLVGGGASASQEATDAVVMAAALTEHLHAGRFAEVEETFNDEMEAALPPGGMEAVWRSLLAQLGELRATADPYVAAEGPPVEVRQPITFAAAVVDFRYVFDADGRLAGFWVAPHVPPPADADGAKRDEASAAAPPYADPGRFTEVELTFGEPPYVLPGTLTLPKGPGPFPGIVLVHGSGPNDRDETLGPNKPFRDLAWGLASRGIAVFRYEKRTRVHGSRLDPSQITLDAEVVDDALAALALVASRPEISRVFVVGHSLGASLAPTVAHRSNQVAGIVLLAAMARPISEVLPEQIRYVAQADGTMTPQEEAQVEAVSNAMDRLASGALERSEMVLGAPASYWQELEALDPVSVARRIRTPMLILQGGRDYQVTEADFRLLQEGLAGRDGVAFHLFPDLNHLFIAGTGPSTPAEYEQPGHVDAGVVETVARWIMDPSRER</sequence>
<dbReference type="GO" id="GO:0052689">
    <property type="term" value="F:carboxylic ester hydrolase activity"/>
    <property type="evidence" value="ECO:0007669"/>
    <property type="project" value="TreeGrafter"/>
</dbReference>
<reference evidence="5" key="1">
    <citation type="submission" date="2015-07" db="EMBL/GenBank/DDBJ databases">
        <title>Complete genome sequence and phylogenetic analysis of Limnochorda pilosa.</title>
        <authorList>
            <person name="Watanabe M."/>
            <person name="Kojima H."/>
            <person name="Fukui M."/>
        </authorList>
    </citation>
    <scope>NUCLEOTIDE SEQUENCE [LARGE SCALE GENOMIC DNA]</scope>
    <source>
        <strain evidence="5">HC45</strain>
    </source>
</reference>
<feature type="chain" id="PRO_5005486900" description="Serine aminopeptidase S33 domain-containing protein" evidence="1">
    <location>
        <begin position="27"/>
        <end position="456"/>
    </location>
</feature>
<dbReference type="Proteomes" id="UP000065807">
    <property type="component" value="Chromosome"/>
</dbReference>
<evidence type="ECO:0000259" key="2">
    <source>
        <dbReference type="Pfam" id="PF12146"/>
    </source>
</evidence>
<dbReference type="STRING" id="1555112.LIP_0054"/>
<dbReference type="Gene3D" id="3.10.450.590">
    <property type="match status" value="1"/>
</dbReference>
<evidence type="ECO:0000313" key="5">
    <source>
        <dbReference type="Proteomes" id="UP000065807"/>
    </source>
</evidence>
<feature type="domain" description="Serine aminopeptidase S33" evidence="2">
    <location>
        <begin position="210"/>
        <end position="418"/>
    </location>
</feature>
<keyword evidence="5" id="KW-1185">Reference proteome</keyword>
<dbReference type="AlphaFoldDB" id="A0A0K2SFN2"/>
<accession>A0A0K2SFN2</accession>
<organism evidence="4 5">
    <name type="scientific">Limnochorda pilosa</name>
    <dbReference type="NCBI Taxonomy" id="1555112"/>
    <lineage>
        <taxon>Bacteria</taxon>
        <taxon>Bacillati</taxon>
        <taxon>Bacillota</taxon>
        <taxon>Limnochordia</taxon>
        <taxon>Limnochordales</taxon>
        <taxon>Limnochordaceae</taxon>
        <taxon>Limnochorda</taxon>
    </lineage>
</organism>
<evidence type="ECO:0008006" key="6">
    <source>
        <dbReference type="Google" id="ProtNLM"/>
    </source>
</evidence>
<keyword evidence="1" id="KW-0732">Signal</keyword>
<dbReference type="Pfam" id="PF12146">
    <property type="entry name" value="Hydrolase_4"/>
    <property type="match status" value="1"/>
</dbReference>
<evidence type="ECO:0000256" key="1">
    <source>
        <dbReference type="SAM" id="SignalP"/>
    </source>
</evidence>
<dbReference type="RefSeq" id="WP_144440244.1">
    <property type="nucleotide sequence ID" value="NZ_AP014924.1"/>
</dbReference>
<evidence type="ECO:0000259" key="3">
    <source>
        <dbReference type="Pfam" id="PF13026"/>
    </source>
</evidence>
<dbReference type="InterPro" id="IPR024981">
    <property type="entry name" value="DUF3887"/>
</dbReference>
<reference evidence="5" key="2">
    <citation type="journal article" date="2016" name="Int. J. Syst. Evol. Microbiol.">
        <title>Complete genome sequence and cell structure of Limnochorda pilosa, a Gram-negative spore-former within the phylum Firmicutes.</title>
        <authorList>
            <person name="Watanabe M."/>
            <person name="Kojima H."/>
            <person name="Fukui M."/>
        </authorList>
    </citation>
    <scope>NUCLEOTIDE SEQUENCE [LARGE SCALE GENOMIC DNA]</scope>
    <source>
        <strain evidence="5">HC45</strain>
    </source>
</reference>
<dbReference type="KEGG" id="lpil:LIP_0054"/>
<protein>
    <recommendedName>
        <fullName evidence="6">Serine aminopeptidase S33 domain-containing protein</fullName>
    </recommendedName>
</protein>
<dbReference type="Gene3D" id="3.40.50.1820">
    <property type="entry name" value="alpha/beta hydrolase"/>
    <property type="match status" value="1"/>
</dbReference>
<dbReference type="InterPro" id="IPR029058">
    <property type="entry name" value="AB_hydrolase_fold"/>
</dbReference>
<evidence type="ECO:0000313" key="4">
    <source>
        <dbReference type="EMBL" id="BAS25911.1"/>
    </source>
</evidence>
<name>A0A0K2SFN2_LIMPI</name>
<feature type="domain" description="DUF3887" evidence="3">
    <location>
        <begin position="37"/>
        <end position="126"/>
    </location>
</feature>
<dbReference type="Pfam" id="PF13026">
    <property type="entry name" value="DUF3887"/>
    <property type="match status" value="1"/>
</dbReference>
<dbReference type="PATRIC" id="fig|1555112.3.peg.53"/>
<dbReference type="EMBL" id="AP014924">
    <property type="protein sequence ID" value="BAS25911.1"/>
    <property type="molecule type" value="Genomic_DNA"/>
</dbReference>
<dbReference type="SUPFAM" id="SSF53474">
    <property type="entry name" value="alpha/beta-Hydrolases"/>
    <property type="match status" value="1"/>
</dbReference>
<dbReference type="OrthoDB" id="9809549at2"/>
<gene>
    <name evidence="4" type="ORF">LIP_0054</name>
</gene>
<dbReference type="PANTHER" id="PTHR43265">
    <property type="entry name" value="ESTERASE ESTD"/>
    <property type="match status" value="1"/>
</dbReference>
<dbReference type="InterPro" id="IPR022742">
    <property type="entry name" value="Hydrolase_4"/>
</dbReference>
<dbReference type="PANTHER" id="PTHR43265:SF1">
    <property type="entry name" value="ESTERASE ESTD"/>
    <property type="match status" value="1"/>
</dbReference>
<dbReference type="InterPro" id="IPR053145">
    <property type="entry name" value="AB_hydrolase_Est10"/>
</dbReference>
<proteinExistence type="predicted"/>